<organism evidence="1">
    <name type="scientific">marine metagenome</name>
    <dbReference type="NCBI Taxonomy" id="408172"/>
    <lineage>
        <taxon>unclassified sequences</taxon>
        <taxon>metagenomes</taxon>
        <taxon>ecological metagenomes</taxon>
    </lineage>
</organism>
<sequence>MSQADMGNYEASLGQYGADEWSDALVASMKLGGVDNLFFFAGSEIAFWQ</sequence>
<gene>
    <name evidence="1" type="ORF">METZ01_LOCUS383819</name>
</gene>
<evidence type="ECO:0000313" key="1">
    <source>
        <dbReference type="EMBL" id="SVD30965.1"/>
    </source>
</evidence>
<name>A0A382UAQ9_9ZZZZ</name>
<accession>A0A382UAQ9</accession>
<reference evidence="1" key="1">
    <citation type="submission" date="2018-05" db="EMBL/GenBank/DDBJ databases">
        <authorList>
            <person name="Lanie J.A."/>
            <person name="Ng W.-L."/>
            <person name="Kazmierczak K.M."/>
            <person name="Andrzejewski T.M."/>
            <person name="Davidsen T.M."/>
            <person name="Wayne K.J."/>
            <person name="Tettelin H."/>
            <person name="Glass J.I."/>
            <person name="Rusch D."/>
            <person name="Podicherti R."/>
            <person name="Tsui H.-C.T."/>
            <person name="Winkler M.E."/>
        </authorList>
    </citation>
    <scope>NUCLEOTIDE SEQUENCE</scope>
</reference>
<proteinExistence type="predicted"/>
<dbReference type="AlphaFoldDB" id="A0A382UAQ9"/>
<dbReference type="EMBL" id="UINC01142562">
    <property type="protein sequence ID" value="SVD30965.1"/>
    <property type="molecule type" value="Genomic_DNA"/>
</dbReference>
<protein>
    <submittedName>
        <fullName evidence="1">Uncharacterized protein</fullName>
    </submittedName>
</protein>